<dbReference type="SMART" id="SM00212">
    <property type="entry name" value="UBCc"/>
    <property type="match status" value="1"/>
</dbReference>
<feature type="domain" description="UBC core" evidence="2">
    <location>
        <begin position="9"/>
        <end position="187"/>
    </location>
</feature>
<organism evidence="3 4">
    <name type="scientific">Rhinocladiella mackenziei CBS 650.93</name>
    <dbReference type="NCBI Taxonomy" id="1442369"/>
    <lineage>
        <taxon>Eukaryota</taxon>
        <taxon>Fungi</taxon>
        <taxon>Dikarya</taxon>
        <taxon>Ascomycota</taxon>
        <taxon>Pezizomycotina</taxon>
        <taxon>Eurotiomycetes</taxon>
        <taxon>Chaetothyriomycetidae</taxon>
        <taxon>Chaetothyriales</taxon>
        <taxon>Herpotrichiellaceae</taxon>
        <taxon>Rhinocladiella</taxon>
    </lineage>
</organism>
<reference evidence="3 4" key="1">
    <citation type="submission" date="2015-01" db="EMBL/GenBank/DDBJ databases">
        <title>The Genome Sequence of Rhinocladiella mackenzie CBS 650.93.</title>
        <authorList>
            <consortium name="The Broad Institute Genomics Platform"/>
            <person name="Cuomo C."/>
            <person name="de Hoog S."/>
            <person name="Gorbushina A."/>
            <person name="Stielow B."/>
            <person name="Teixiera M."/>
            <person name="Abouelleil A."/>
            <person name="Chapman S.B."/>
            <person name="Priest M."/>
            <person name="Young S.K."/>
            <person name="Wortman J."/>
            <person name="Nusbaum C."/>
            <person name="Birren B."/>
        </authorList>
    </citation>
    <scope>NUCLEOTIDE SEQUENCE [LARGE SCALE GENOMIC DNA]</scope>
    <source>
        <strain evidence="3 4">CBS 650.93</strain>
    </source>
</reference>
<dbReference type="AlphaFoldDB" id="A0A0D2FMG3"/>
<dbReference type="EMBL" id="KN847479">
    <property type="protein sequence ID" value="KIX03182.1"/>
    <property type="molecule type" value="Genomic_DNA"/>
</dbReference>
<dbReference type="VEuPathDB" id="FungiDB:Z518_06734"/>
<dbReference type="HOGENOM" id="CLU_040072_0_0_1"/>
<dbReference type="Gene3D" id="3.10.110.10">
    <property type="entry name" value="Ubiquitin Conjugating Enzyme"/>
    <property type="match status" value="1"/>
</dbReference>
<dbReference type="OrthoDB" id="5596422at2759"/>
<dbReference type="Proteomes" id="UP000053617">
    <property type="component" value="Unassembled WGS sequence"/>
</dbReference>
<dbReference type="CDD" id="cd23814">
    <property type="entry name" value="UEV_AKTIP"/>
    <property type="match status" value="1"/>
</dbReference>
<proteinExistence type="predicted"/>
<evidence type="ECO:0000256" key="1">
    <source>
        <dbReference type="SAM" id="MobiDB-lite"/>
    </source>
</evidence>
<keyword evidence="4" id="KW-1185">Reference proteome</keyword>
<sequence>MSTLLLPSFRRQQLVLDFSSLKDNCPEGLYLSLTPGDPSLWAAVLFVHKGPYAGAVLRFQISFPDDYPEHPPVITFSTDIFHPLVVPLTTYTFSTSVVDAIGTVSASDEDRLPPGSFSLRYGFPRWFLRVRSSDSKSDATGGTENDKDPQISPTVSFPGPGNAAEDAQMNDDNLDRRDIILKVLNHVQEAFENDALLDNLPLDTAGDPSAWHAWRAHRGLARQAIQSKSPVTGSNGGSPASPKHPGEWKWDGVWESRVNNGIEASISEATLFGNTRGGRAGSVSVDMATTDPRQNSLAWADRQICFSKLDDERFEELKGEWSSYASTMAL</sequence>
<evidence type="ECO:0000313" key="3">
    <source>
        <dbReference type="EMBL" id="KIX03182.1"/>
    </source>
</evidence>
<accession>A0A0D2FMG3</accession>
<feature type="region of interest" description="Disordered" evidence="1">
    <location>
        <begin position="227"/>
        <end position="248"/>
    </location>
</feature>
<name>A0A0D2FMG3_9EURO</name>
<dbReference type="InterPro" id="IPR000608">
    <property type="entry name" value="UBC"/>
</dbReference>
<feature type="region of interest" description="Disordered" evidence="1">
    <location>
        <begin position="134"/>
        <end position="168"/>
    </location>
</feature>
<protein>
    <recommendedName>
        <fullName evidence="2">UBC core domain-containing protein</fullName>
    </recommendedName>
</protein>
<gene>
    <name evidence="3" type="ORF">Z518_06734</name>
</gene>
<dbReference type="PROSITE" id="PS50127">
    <property type="entry name" value="UBC_2"/>
    <property type="match status" value="1"/>
</dbReference>
<evidence type="ECO:0000259" key="2">
    <source>
        <dbReference type="PROSITE" id="PS50127"/>
    </source>
</evidence>
<dbReference type="InterPro" id="IPR016135">
    <property type="entry name" value="UBQ-conjugating_enzyme/RWD"/>
</dbReference>
<dbReference type="SUPFAM" id="SSF54495">
    <property type="entry name" value="UBC-like"/>
    <property type="match status" value="1"/>
</dbReference>
<evidence type="ECO:0000313" key="4">
    <source>
        <dbReference type="Proteomes" id="UP000053617"/>
    </source>
</evidence>
<dbReference type="STRING" id="1442369.A0A0D2FMG3"/>
<dbReference type="RefSeq" id="XP_013270318.1">
    <property type="nucleotide sequence ID" value="XM_013414864.1"/>
</dbReference>
<dbReference type="GeneID" id="25294805"/>
<dbReference type="Pfam" id="PF00179">
    <property type="entry name" value="UQ_con"/>
    <property type="match status" value="1"/>
</dbReference>